<gene>
    <name evidence="2" type="ORF">Bpfe_009101</name>
    <name evidence="1" type="ORF">Bpfe_030060</name>
</gene>
<dbReference type="EMBL" id="JASAOG010000321">
    <property type="protein sequence ID" value="KAK0040514.1"/>
    <property type="molecule type" value="Genomic_DNA"/>
</dbReference>
<evidence type="ECO:0000313" key="3">
    <source>
        <dbReference type="Proteomes" id="UP001233172"/>
    </source>
</evidence>
<protein>
    <submittedName>
        <fullName evidence="1">Uncharacterized protein</fullName>
    </submittedName>
</protein>
<accession>A0AAD8AQF8</accession>
<dbReference type="Proteomes" id="UP001233172">
    <property type="component" value="Unassembled WGS sequence"/>
</dbReference>
<comment type="caution">
    <text evidence="1">The sequence shown here is derived from an EMBL/GenBank/DDBJ whole genome shotgun (WGS) entry which is preliminary data.</text>
</comment>
<dbReference type="AlphaFoldDB" id="A0AAD8AQF8"/>
<evidence type="ECO:0000313" key="1">
    <source>
        <dbReference type="EMBL" id="KAK0040514.1"/>
    </source>
</evidence>
<evidence type="ECO:0000313" key="2">
    <source>
        <dbReference type="EMBL" id="KAK0061295.1"/>
    </source>
</evidence>
<organism evidence="1 3">
    <name type="scientific">Biomphalaria pfeifferi</name>
    <name type="common">Bloodfluke planorb</name>
    <name type="synonym">Freshwater snail</name>
    <dbReference type="NCBI Taxonomy" id="112525"/>
    <lineage>
        <taxon>Eukaryota</taxon>
        <taxon>Metazoa</taxon>
        <taxon>Spiralia</taxon>
        <taxon>Lophotrochozoa</taxon>
        <taxon>Mollusca</taxon>
        <taxon>Gastropoda</taxon>
        <taxon>Heterobranchia</taxon>
        <taxon>Euthyneura</taxon>
        <taxon>Panpulmonata</taxon>
        <taxon>Hygrophila</taxon>
        <taxon>Lymnaeoidea</taxon>
        <taxon>Planorbidae</taxon>
        <taxon>Biomphalaria</taxon>
    </lineage>
</organism>
<name>A0AAD8AQF8_BIOPF</name>
<proteinExistence type="predicted"/>
<feature type="non-terminal residue" evidence="1">
    <location>
        <position position="59"/>
    </location>
</feature>
<reference evidence="1" key="1">
    <citation type="journal article" date="2023" name="PLoS Negl. Trop. Dis.">
        <title>A genome sequence for Biomphalaria pfeifferi, the major vector snail for the human-infecting parasite Schistosoma mansoni.</title>
        <authorList>
            <person name="Bu L."/>
            <person name="Lu L."/>
            <person name="Laidemitt M.R."/>
            <person name="Zhang S.M."/>
            <person name="Mutuku M."/>
            <person name="Mkoji G."/>
            <person name="Steinauer M."/>
            <person name="Loker E.S."/>
        </authorList>
    </citation>
    <scope>NUCLEOTIDE SEQUENCE</scope>
    <source>
        <strain evidence="1">KasaAsao</strain>
    </source>
</reference>
<dbReference type="EMBL" id="JASAOG010000030">
    <property type="protein sequence ID" value="KAK0061295.1"/>
    <property type="molecule type" value="Genomic_DNA"/>
</dbReference>
<sequence length="59" mass="6816">MVEAMKRGKGWTPDVYDFVDSTHFIDANFDDIMKNLKPSAIPTIFQVILNVENVNFRLL</sequence>
<reference evidence="1" key="2">
    <citation type="submission" date="2023-04" db="EMBL/GenBank/DDBJ databases">
        <authorList>
            <person name="Bu L."/>
            <person name="Lu L."/>
            <person name="Laidemitt M.R."/>
            <person name="Zhang S.M."/>
            <person name="Mutuku M."/>
            <person name="Mkoji G."/>
            <person name="Steinauer M."/>
            <person name="Loker E.S."/>
        </authorList>
    </citation>
    <scope>NUCLEOTIDE SEQUENCE</scope>
    <source>
        <strain evidence="1">KasaAsao</strain>
        <tissue evidence="1">Whole Snail</tissue>
    </source>
</reference>
<keyword evidence="3" id="KW-1185">Reference proteome</keyword>